<feature type="transmembrane region" description="Helical" evidence="6">
    <location>
        <begin position="300"/>
        <end position="323"/>
    </location>
</feature>
<dbReference type="RefSeq" id="WP_044243574.1">
    <property type="nucleotide sequence ID" value="NZ_ASRX01000030.1"/>
</dbReference>
<evidence type="ECO:0000256" key="1">
    <source>
        <dbReference type="ARBA" id="ARBA00004651"/>
    </source>
</evidence>
<dbReference type="PANTHER" id="PTHR43738:SF3">
    <property type="entry name" value="ABC TRANSPORTER PERMEASE"/>
    <property type="match status" value="1"/>
</dbReference>
<dbReference type="Proteomes" id="UP000019678">
    <property type="component" value="Unassembled WGS sequence"/>
</dbReference>
<feature type="domain" description="ABC3 transporter permease C-terminal" evidence="7">
    <location>
        <begin position="261"/>
        <end position="382"/>
    </location>
</feature>
<evidence type="ECO:0000256" key="6">
    <source>
        <dbReference type="SAM" id="Phobius"/>
    </source>
</evidence>
<reference evidence="9 10" key="1">
    <citation type="submission" date="2013-05" db="EMBL/GenBank/DDBJ databases">
        <title>Genome assembly of Chondromyces apiculatus DSM 436.</title>
        <authorList>
            <person name="Sharma G."/>
            <person name="Khatri I."/>
            <person name="Kaur C."/>
            <person name="Mayilraj S."/>
            <person name="Subramanian S."/>
        </authorList>
    </citation>
    <scope>NUCLEOTIDE SEQUENCE [LARGE SCALE GENOMIC DNA]</scope>
    <source>
        <strain evidence="9 10">DSM 436</strain>
    </source>
</reference>
<keyword evidence="10" id="KW-1185">Reference proteome</keyword>
<evidence type="ECO:0000259" key="7">
    <source>
        <dbReference type="Pfam" id="PF02687"/>
    </source>
</evidence>
<evidence type="ECO:0000256" key="4">
    <source>
        <dbReference type="ARBA" id="ARBA00022989"/>
    </source>
</evidence>
<keyword evidence="5 6" id="KW-0472">Membrane</keyword>
<feature type="domain" description="MacB-like periplasmic core" evidence="8">
    <location>
        <begin position="17"/>
        <end position="229"/>
    </location>
</feature>
<sequence length="388" mass="40888">MIPVAYNLRNLAVRKTTTLATAAGLGLVVFVFASVLMLANSIERTLGRSGRPDVAIVLRKGSDAELASGIEAQQVSLILGNADVAKRPDGKPDGVGEIAAVILLPKLGTDGESNVQVRGVPDDVMAFRPSVTLVEGRPAQPGSDEVIVGKAISGRFKGLTLGQSFELRKNRPLKVVGIFADGGSSFESEVWGDVHSVGSAFGRQGSMSSVRVRLLSPAKFDGFKASIDQNQQLGLEVLRETDYYEKQSEGMNVFIGALGISIAFLFSVGAMIGAMITMYGSIANRQREIGTLRALGFSRFSILLSFLLESICLALIGGAIGALASLAMGMVRFSMVNFASFSEVVFTFEPTPGIMLGSLAVAVVMGLFGGFLPAVQAARMSPIKAMRG</sequence>
<organism evidence="9 10">
    <name type="scientific">Chondromyces apiculatus DSM 436</name>
    <dbReference type="NCBI Taxonomy" id="1192034"/>
    <lineage>
        <taxon>Bacteria</taxon>
        <taxon>Pseudomonadati</taxon>
        <taxon>Myxococcota</taxon>
        <taxon>Polyangia</taxon>
        <taxon>Polyangiales</taxon>
        <taxon>Polyangiaceae</taxon>
        <taxon>Chondromyces</taxon>
    </lineage>
</organism>
<keyword evidence="4 6" id="KW-1133">Transmembrane helix</keyword>
<evidence type="ECO:0000313" key="10">
    <source>
        <dbReference type="Proteomes" id="UP000019678"/>
    </source>
</evidence>
<accession>A0A017T6R7</accession>
<dbReference type="InterPro" id="IPR025857">
    <property type="entry name" value="MacB_PCD"/>
</dbReference>
<comment type="subcellular location">
    <subcellularLocation>
        <location evidence="1">Cell membrane</location>
        <topology evidence="1">Multi-pass membrane protein</topology>
    </subcellularLocation>
</comment>
<dbReference type="OrthoDB" id="241967at2"/>
<dbReference type="Pfam" id="PF02687">
    <property type="entry name" value="FtsX"/>
    <property type="match status" value="1"/>
</dbReference>
<dbReference type="EMBL" id="ASRX01000030">
    <property type="protein sequence ID" value="EYF04702.1"/>
    <property type="molecule type" value="Genomic_DNA"/>
</dbReference>
<keyword evidence="2" id="KW-1003">Cell membrane</keyword>
<dbReference type="eggNOG" id="COG0577">
    <property type="taxonomic scope" value="Bacteria"/>
</dbReference>
<dbReference type="InterPro" id="IPR003838">
    <property type="entry name" value="ABC3_permease_C"/>
</dbReference>
<proteinExistence type="predicted"/>
<name>A0A017T6R7_9BACT</name>
<dbReference type="AlphaFoldDB" id="A0A017T6R7"/>
<dbReference type="Pfam" id="PF12704">
    <property type="entry name" value="MacB_PCD"/>
    <property type="match status" value="1"/>
</dbReference>
<evidence type="ECO:0000313" key="9">
    <source>
        <dbReference type="EMBL" id="EYF04702.1"/>
    </source>
</evidence>
<feature type="transmembrane region" description="Helical" evidence="6">
    <location>
        <begin position="253"/>
        <end position="280"/>
    </location>
</feature>
<dbReference type="STRING" id="1192034.CAP_4177"/>
<protein>
    <submittedName>
        <fullName evidence="9">ABC transporter, permease protein</fullName>
    </submittedName>
</protein>
<evidence type="ECO:0000259" key="8">
    <source>
        <dbReference type="Pfam" id="PF12704"/>
    </source>
</evidence>
<feature type="transmembrane region" description="Helical" evidence="6">
    <location>
        <begin position="354"/>
        <end position="378"/>
    </location>
</feature>
<dbReference type="InterPro" id="IPR051125">
    <property type="entry name" value="ABC-4/HrtB_transporter"/>
</dbReference>
<dbReference type="PANTHER" id="PTHR43738">
    <property type="entry name" value="ABC TRANSPORTER, MEMBRANE PROTEIN"/>
    <property type="match status" value="1"/>
</dbReference>
<feature type="transmembrane region" description="Helical" evidence="6">
    <location>
        <begin position="20"/>
        <end position="39"/>
    </location>
</feature>
<dbReference type="GO" id="GO:0005886">
    <property type="term" value="C:plasma membrane"/>
    <property type="evidence" value="ECO:0007669"/>
    <property type="project" value="UniProtKB-SubCell"/>
</dbReference>
<keyword evidence="3 6" id="KW-0812">Transmembrane</keyword>
<evidence type="ECO:0000256" key="2">
    <source>
        <dbReference type="ARBA" id="ARBA00022475"/>
    </source>
</evidence>
<evidence type="ECO:0000256" key="5">
    <source>
        <dbReference type="ARBA" id="ARBA00023136"/>
    </source>
</evidence>
<comment type="caution">
    <text evidence="9">The sequence shown here is derived from an EMBL/GenBank/DDBJ whole genome shotgun (WGS) entry which is preliminary data.</text>
</comment>
<evidence type="ECO:0000256" key="3">
    <source>
        <dbReference type="ARBA" id="ARBA00022692"/>
    </source>
</evidence>
<gene>
    <name evidence="9" type="ORF">CAP_4177</name>
</gene>